<dbReference type="RefSeq" id="WP_164908843.1">
    <property type="nucleotide sequence ID" value="NZ_CP019384.1"/>
</dbReference>
<dbReference type="InterPro" id="IPR041664">
    <property type="entry name" value="AAA_16"/>
</dbReference>
<dbReference type="PANTHER" id="PTHR34301:SF8">
    <property type="entry name" value="ATPASE DOMAIN-CONTAINING PROTEIN"/>
    <property type="match status" value="1"/>
</dbReference>
<keyword evidence="3" id="KW-1185">Reference proteome</keyword>
<dbReference type="KEGG" id="vai:BU251_03745"/>
<name>A0A410P3X8_VELA1</name>
<organism evidence="2 3">
    <name type="scientific">Velamenicoccus archaeovorus</name>
    <dbReference type="NCBI Taxonomy" id="1930593"/>
    <lineage>
        <taxon>Bacteria</taxon>
        <taxon>Pseudomonadati</taxon>
        <taxon>Candidatus Omnitrophota</taxon>
        <taxon>Candidatus Velamenicoccus</taxon>
    </lineage>
</organism>
<evidence type="ECO:0000259" key="1">
    <source>
        <dbReference type="Pfam" id="PF13191"/>
    </source>
</evidence>
<protein>
    <recommendedName>
        <fullName evidence="1">Orc1-like AAA ATPase domain-containing protein</fullName>
    </recommendedName>
</protein>
<dbReference type="SUPFAM" id="SSF52540">
    <property type="entry name" value="P-loop containing nucleoside triphosphate hydrolases"/>
    <property type="match status" value="1"/>
</dbReference>
<reference evidence="2 3" key="1">
    <citation type="submission" date="2017-01" db="EMBL/GenBank/DDBJ databases">
        <title>First insights into the biology of 'candidatus Vampirococcus archaeovorus'.</title>
        <authorList>
            <person name="Kizina J."/>
            <person name="Jordan S."/>
            <person name="Stueber K."/>
            <person name="Reinhardt R."/>
            <person name="Harder J."/>
        </authorList>
    </citation>
    <scope>NUCLEOTIDE SEQUENCE [LARGE SCALE GENOMIC DNA]</scope>
    <source>
        <strain evidence="2 3">LiM</strain>
    </source>
</reference>
<dbReference type="Proteomes" id="UP000287243">
    <property type="component" value="Chromosome"/>
</dbReference>
<dbReference type="InterPro" id="IPR027417">
    <property type="entry name" value="P-loop_NTPase"/>
</dbReference>
<accession>A0A410P3X8</accession>
<dbReference type="AlphaFoldDB" id="A0A410P3X8"/>
<sequence length="541" mass="62293">MDNVIASLRKEILDLLHKRLSDFRDGYRQNVAILGEELIGKTTVLKKFLDGFKEEGIIPIYVEIFPHEYSLFLKRCLNSLLFNYLKDAQLLSSRETLDILVKRTKDLLPQTAAAAESLLKKIDKDRPERLFSELFDLFDLFATESQRRIVIVFDEFHHLKKLGYDEICSDLGKRIMLQKNTLFIFSSSHKALAKDILLSDLSLLFGNFETLELENFTGPGSERIIAKIFGDVEISKDLMDFLIYFTGGHPFYLKILSEEAAVACRAAQQKTLTADILIQTLEKLLFHDWGVFNLRFTMRLALLTLGRNKNDFVYLLDAVALGKNRLKDLAPQLRQQRSQVIQKCNKLIDLGILTKNGSFYVITDRLLAFWLKFAHAEKLNSLSHDLTEQVAHFHRQIQNEIDAFFNVSKKPVADRICEVFNQFEIDDEILIDRKKFQLDAFKELKLVTFENSNLRVGIFGKTQDNLWIAAIKEDGINEHDVTEFIAMVKSFKQKKVHKIIIGLGEIDRNAKLLAKESRIATWGIENINDLLELYGKPGIIK</sequence>
<dbReference type="EMBL" id="CP019384">
    <property type="protein sequence ID" value="QAT16907.1"/>
    <property type="molecule type" value="Genomic_DNA"/>
</dbReference>
<dbReference type="PANTHER" id="PTHR34301">
    <property type="entry name" value="DNA-BINDING PROTEIN-RELATED"/>
    <property type="match status" value="1"/>
</dbReference>
<evidence type="ECO:0000313" key="3">
    <source>
        <dbReference type="Proteomes" id="UP000287243"/>
    </source>
</evidence>
<evidence type="ECO:0000313" key="2">
    <source>
        <dbReference type="EMBL" id="QAT16907.1"/>
    </source>
</evidence>
<feature type="domain" description="Orc1-like AAA ATPase" evidence="1">
    <location>
        <begin position="9"/>
        <end position="162"/>
    </location>
</feature>
<dbReference type="Gene3D" id="3.40.50.300">
    <property type="entry name" value="P-loop containing nucleotide triphosphate hydrolases"/>
    <property type="match status" value="1"/>
</dbReference>
<gene>
    <name evidence="2" type="ORF">BU251_03745</name>
</gene>
<dbReference type="Pfam" id="PF13191">
    <property type="entry name" value="AAA_16"/>
    <property type="match status" value="1"/>
</dbReference>
<proteinExistence type="predicted"/>